<feature type="region of interest" description="Disordered" evidence="1">
    <location>
        <begin position="1"/>
        <end position="21"/>
    </location>
</feature>
<sequence>MLHSTSCNAHLPSPISSTTQHTPVISPVAPHASQAIVYSQHHQCETAPMKGFVHVVIRRSRTLGSVLQTALCYLEAIRSKVPDLVYVPDAAFSSCYVNVMFLTTLLYDS</sequence>
<dbReference type="Proteomes" id="UP001194468">
    <property type="component" value="Unassembled WGS sequence"/>
</dbReference>
<evidence type="ECO:0000313" key="3">
    <source>
        <dbReference type="Proteomes" id="UP001194468"/>
    </source>
</evidence>
<gene>
    <name evidence="2" type="ORF">L210DRAFT_3585334</name>
</gene>
<organism evidence="2 3">
    <name type="scientific">Boletus edulis BED1</name>
    <dbReference type="NCBI Taxonomy" id="1328754"/>
    <lineage>
        <taxon>Eukaryota</taxon>
        <taxon>Fungi</taxon>
        <taxon>Dikarya</taxon>
        <taxon>Basidiomycota</taxon>
        <taxon>Agaricomycotina</taxon>
        <taxon>Agaricomycetes</taxon>
        <taxon>Agaricomycetidae</taxon>
        <taxon>Boletales</taxon>
        <taxon>Boletineae</taxon>
        <taxon>Boletaceae</taxon>
        <taxon>Boletoideae</taxon>
        <taxon>Boletus</taxon>
    </lineage>
</organism>
<dbReference type="AlphaFoldDB" id="A0AAD4G5B1"/>
<comment type="caution">
    <text evidence="2">The sequence shown here is derived from an EMBL/GenBank/DDBJ whole genome shotgun (WGS) entry which is preliminary data.</text>
</comment>
<reference evidence="2" key="2">
    <citation type="journal article" date="2020" name="Nat. Commun.">
        <title>Large-scale genome sequencing of mycorrhizal fungi provides insights into the early evolution of symbiotic traits.</title>
        <authorList>
            <person name="Miyauchi S."/>
            <person name="Kiss E."/>
            <person name="Kuo A."/>
            <person name="Drula E."/>
            <person name="Kohler A."/>
            <person name="Sanchez-Garcia M."/>
            <person name="Morin E."/>
            <person name="Andreopoulos B."/>
            <person name="Barry K.W."/>
            <person name="Bonito G."/>
            <person name="Buee M."/>
            <person name="Carver A."/>
            <person name="Chen C."/>
            <person name="Cichocki N."/>
            <person name="Clum A."/>
            <person name="Culley D."/>
            <person name="Crous P.W."/>
            <person name="Fauchery L."/>
            <person name="Girlanda M."/>
            <person name="Hayes R.D."/>
            <person name="Keri Z."/>
            <person name="LaButti K."/>
            <person name="Lipzen A."/>
            <person name="Lombard V."/>
            <person name="Magnuson J."/>
            <person name="Maillard F."/>
            <person name="Murat C."/>
            <person name="Nolan M."/>
            <person name="Ohm R.A."/>
            <person name="Pangilinan J."/>
            <person name="Pereira M.F."/>
            <person name="Perotto S."/>
            <person name="Peter M."/>
            <person name="Pfister S."/>
            <person name="Riley R."/>
            <person name="Sitrit Y."/>
            <person name="Stielow J.B."/>
            <person name="Szollosi G."/>
            <person name="Zifcakova L."/>
            <person name="Stursova M."/>
            <person name="Spatafora J.W."/>
            <person name="Tedersoo L."/>
            <person name="Vaario L.M."/>
            <person name="Yamada A."/>
            <person name="Yan M."/>
            <person name="Wang P."/>
            <person name="Xu J."/>
            <person name="Bruns T."/>
            <person name="Baldrian P."/>
            <person name="Vilgalys R."/>
            <person name="Dunand C."/>
            <person name="Henrissat B."/>
            <person name="Grigoriev I.V."/>
            <person name="Hibbett D."/>
            <person name="Nagy L.G."/>
            <person name="Martin F.M."/>
        </authorList>
    </citation>
    <scope>NUCLEOTIDE SEQUENCE</scope>
    <source>
        <strain evidence="2">BED1</strain>
    </source>
</reference>
<protein>
    <submittedName>
        <fullName evidence="2">Uncharacterized protein</fullName>
    </submittedName>
</protein>
<dbReference type="Gene3D" id="1.10.472.10">
    <property type="entry name" value="Cyclin-like"/>
    <property type="match status" value="1"/>
</dbReference>
<proteinExistence type="predicted"/>
<evidence type="ECO:0000256" key="1">
    <source>
        <dbReference type="SAM" id="MobiDB-lite"/>
    </source>
</evidence>
<evidence type="ECO:0000313" key="2">
    <source>
        <dbReference type="EMBL" id="KAF8415633.1"/>
    </source>
</evidence>
<accession>A0AAD4G5B1</accession>
<reference evidence="2" key="1">
    <citation type="submission" date="2019-10" db="EMBL/GenBank/DDBJ databases">
        <authorList>
            <consortium name="DOE Joint Genome Institute"/>
            <person name="Kuo A."/>
            <person name="Miyauchi S."/>
            <person name="Kiss E."/>
            <person name="Drula E."/>
            <person name="Kohler A."/>
            <person name="Sanchez-Garcia M."/>
            <person name="Andreopoulos B."/>
            <person name="Barry K.W."/>
            <person name="Bonito G."/>
            <person name="Buee M."/>
            <person name="Carver A."/>
            <person name="Chen C."/>
            <person name="Cichocki N."/>
            <person name="Clum A."/>
            <person name="Culley D."/>
            <person name="Crous P.W."/>
            <person name="Fauchery L."/>
            <person name="Girlanda M."/>
            <person name="Hayes R."/>
            <person name="Keri Z."/>
            <person name="LaButti K."/>
            <person name="Lipzen A."/>
            <person name="Lombard V."/>
            <person name="Magnuson J."/>
            <person name="Maillard F."/>
            <person name="Morin E."/>
            <person name="Murat C."/>
            <person name="Nolan M."/>
            <person name="Ohm R."/>
            <person name="Pangilinan J."/>
            <person name="Pereira M."/>
            <person name="Perotto S."/>
            <person name="Peter M."/>
            <person name="Riley R."/>
            <person name="Sitrit Y."/>
            <person name="Stielow B."/>
            <person name="Szollosi G."/>
            <person name="Zifcakova L."/>
            <person name="Stursova M."/>
            <person name="Spatafora J.W."/>
            <person name="Tedersoo L."/>
            <person name="Vaario L.-M."/>
            <person name="Yamada A."/>
            <person name="Yan M."/>
            <person name="Wang P."/>
            <person name="Xu J."/>
            <person name="Bruns T."/>
            <person name="Baldrian P."/>
            <person name="Vilgalys R."/>
            <person name="Henrissat B."/>
            <person name="Grigoriev I.V."/>
            <person name="Hibbett D."/>
            <person name="Nagy L.G."/>
            <person name="Martin F.M."/>
        </authorList>
    </citation>
    <scope>NUCLEOTIDE SEQUENCE</scope>
    <source>
        <strain evidence="2">BED1</strain>
    </source>
</reference>
<dbReference type="EMBL" id="WHUW01000306">
    <property type="protein sequence ID" value="KAF8415633.1"/>
    <property type="molecule type" value="Genomic_DNA"/>
</dbReference>
<name>A0AAD4G5B1_BOLED</name>
<keyword evidence="3" id="KW-1185">Reference proteome</keyword>